<dbReference type="Gene3D" id="3.40.1350.10">
    <property type="match status" value="1"/>
</dbReference>
<dbReference type="GO" id="GO:0003677">
    <property type="term" value="F:DNA binding"/>
    <property type="evidence" value="ECO:0007669"/>
    <property type="project" value="InterPro"/>
</dbReference>
<protein>
    <submittedName>
        <fullName evidence="3">Restriction endonuclease</fullName>
    </submittedName>
    <submittedName>
        <fullName evidence="4">Restriction system protein</fullName>
    </submittedName>
</protein>
<sequence length="305" mass="34200">MTIPDFQSAMLPVLRLAQDGKDHTLREAVEAIAVEFKVTDVERNEMLPSGRQRKLHNRVGWAKTYLQKAGLLEANGRGRFRITPRGREALQARLSRIDLKFLAQFPEYNAFVALRHDAADVEPSVPPLSATSETPEEILEDSYQELRKRLADELLERIKACDPRFFEKLVVDLLVAMGYGGSRTDAGQAVGQSGDEGIDGIIKEDRLGLDVVYIQAKRWAKNVGRPVVQEFTGSLEGQRARKGVLITTSDFSRDARDYVKQIEKKIVLINGVELAKLMIDHGVGVTEVVTYTVKKLDLDYFGDED</sequence>
<keyword evidence="3" id="KW-0378">Hydrolase</keyword>
<comment type="caution">
    <text evidence="3">The sequence shown here is derived from an EMBL/GenBank/DDBJ whole genome shotgun (WGS) entry which is preliminary data.</text>
</comment>
<dbReference type="InterPro" id="IPR007560">
    <property type="entry name" value="Restrct_endonuc_IV_Mrr"/>
</dbReference>
<dbReference type="PANTHER" id="PTHR30015:SF7">
    <property type="entry name" value="TYPE IV METHYL-DIRECTED RESTRICTION ENZYME ECOKMRR"/>
    <property type="match status" value="1"/>
</dbReference>
<keyword evidence="3" id="KW-0540">Nuclease</keyword>
<dbReference type="Proteomes" id="UP000198717">
    <property type="component" value="Unassembled WGS sequence"/>
</dbReference>
<evidence type="ECO:0000259" key="1">
    <source>
        <dbReference type="Pfam" id="PF04471"/>
    </source>
</evidence>
<dbReference type="PANTHER" id="PTHR30015">
    <property type="entry name" value="MRR RESTRICTION SYSTEM PROTEIN"/>
    <property type="match status" value="1"/>
</dbReference>
<reference evidence="4 5" key="1">
    <citation type="submission" date="2016-10" db="EMBL/GenBank/DDBJ databases">
        <authorList>
            <person name="Varghese N."/>
            <person name="Submissions S."/>
        </authorList>
    </citation>
    <scope>NUCLEOTIDE SEQUENCE [LARGE SCALE GENOMIC DNA]</scope>
    <source>
        <strain evidence="4 5">DSM 2260</strain>
    </source>
</reference>
<dbReference type="InterPro" id="IPR025745">
    <property type="entry name" value="Mrr-like_N_dom"/>
</dbReference>
<evidence type="ECO:0000313" key="6">
    <source>
        <dbReference type="Proteomes" id="UP000321224"/>
    </source>
</evidence>
<evidence type="ECO:0000259" key="2">
    <source>
        <dbReference type="Pfam" id="PF14338"/>
    </source>
</evidence>
<evidence type="ECO:0000313" key="5">
    <source>
        <dbReference type="Proteomes" id="UP000198717"/>
    </source>
</evidence>
<feature type="domain" description="Restriction endonuclease type IV Mrr" evidence="1">
    <location>
        <begin position="158"/>
        <end position="278"/>
    </location>
</feature>
<dbReference type="InterPro" id="IPR052906">
    <property type="entry name" value="Type_IV_Methyl-Rstrct_Enzyme"/>
</dbReference>
<keyword evidence="5" id="KW-1185">Reference proteome</keyword>
<gene>
    <name evidence="3" type="ORF">MVI01_24580</name>
    <name evidence="4" type="ORF">SAMN04488504_104374</name>
</gene>
<reference evidence="3 6" key="2">
    <citation type="submission" date="2019-07" db="EMBL/GenBank/DDBJ databases">
        <title>Whole genome shotgun sequence of Myxococcus virescens NBRC 100334.</title>
        <authorList>
            <person name="Hosoyama A."/>
            <person name="Uohara A."/>
            <person name="Ohji S."/>
            <person name="Ichikawa N."/>
        </authorList>
    </citation>
    <scope>NUCLEOTIDE SEQUENCE [LARGE SCALE GENOMIC DNA]</scope>
    <source>
        <strain evidence="3 6">NBRC 100334</strain>
    </source>
</reference>
<keyword evidence="3" id="KW-0255">Endonuclease</keyword>
<dbReference type="Proteomes" id="UP000321224">
    <property type="component" value="Unassembled WGS sequence"/>
</dbReference>
<dbReference type="Pfam" id="PF14338">
    <property type="entry name" value="Mrr_N"/>
    <property type="match status" value="1"/>
</dbReference>
<dbReference type="GO" id="GO:0015666">
    <property type="term" value="F:restriction endodeoxyribonuclease activity"/>
    <property type="evidence" value="ECO:0007669"/>
    <property type="project" value="TreeGrafter"/>
</dbReference>
<proteinExistence type="predicted"/>
<accession>A0A511HB84</accession>
<dbReference type="EMBL" id="FNAJ01000004">
    <property type="protein sequence ID" value="SDE13607.1"/>
    <property type="molecule type" value="Genomic_DNA"/>
</dbReference>
<evidence type="ECO:0000313" key="4">
    <source>
        <dbReference type="EMBL" id="SDE13607.1"/>
    </source>
</evidence>
<evidence type="ECO:0000313" key="3">
    <source>
        <dbReference type="EMBL" id="GEL70674.1"/>
    </source>
</evidence>
<dbReference type="AlphaFoldDB" id="A0A511HB84"/>
<feature type="domain" description="Restriction system protein Mrr-like N-terminal" evidence="2">
    <location>
        <begin position="6"/>
        <end position="91"/>
    </location>
</feature>
<dbReference type="SUPFAM" id="SSF52980">
    <property type="entry name" value="Restriction endonuclease-like"/>
    <property type="match status" value="1"/>
</dbReference>
<dbReference type="InterPro" id="IPR011335">
    <property type="entry name" value="Restrct_endonuc-II-like"/>
</dbReference>
<name>A0A511HB84_9BACT</name>
<dbReference type="EMBL" id="BJVY01000011">
    <property type="protein sequence ID" value="GEL70674.1"/>
    <property type="molecule type" value="Genomic_DNA"/>
</dbReference>
<dbReference type="Pfam" id="PF04471">
    <property type="entry name" value="Mrr_cat"/>
    <property type="match status" value="1"/>
</dbReference>
<dbReference type="GO" id="GO:0009307">
    <property type="term" value="P:DNA restriction-modification system"/>
    <property type="evidence" value="ECO:0007669"/>
    <property type="project" value="InterPro"/>
</dbReference>
<dbReference type="InterPro" id="IPR011856">
    <property type="entry name" value="tRNA_endonuc-like_dom_sf"/>
</dbReference>
<organism evidence="3 6">
    <name type="scientific">Myxococcus virescens</name>
    <dbReference type="NCBI Taxonomy" id="83456"/>
    <lineage>
        <taxon>Bacteria</taxon>
        <taxon>Pseudomonadati</taxon>
        <taxon>Myxococcota</taxon>
        <taxon>Myxococcia</taxon>
        <taxon>Myxococcales</taxon>
        <taxon>Cystobacterineae</taxon>
        <taxon>Myxococcaceae</taxon>
        <taxon>Myxococcus</taxon>
    </lineage>
</organism>
<dbReference type="RefSeq" id="WP_090490286.1">
    <property type="nucleotide sequence ID" value="NZ_BJVY01000011.1"/>
</dbReference>